<name>A0A5K7X2G4_9BACT</name>
<dbReference type="RefSeq" id="WP_172991804.1">
    <property type="nucleotide sequence ID" value="NZ_AP021861.1"/>
</dbReference>
<keyword evidence="3" id="KW-1185">Reference proteome</keyword>
<sequence>MRTSHTLPGDPLMLIGIAAALAGFVFYSVKFYGWRFWRWPRDWWWPS</sequence>
<protein>
    <submittedName>
        <fullName evidence="2">Uncharacterized protein</fullName>
    </submittedName>
</protein>
<keyword evidence="1" id="KW-0812">Transmembrane</keyword>
<keyword evidence="1" id="KW-1133">Transmembrane helix</keyword>
<keyword evidence="1" id="KW-0472">Membrane</keyword>
<dbReference type="KEGG" id="lpav:PLANPX_0450"/>
<evidence type="ECO:0000313" key="2">
    <source>
        <dbReference type="EMBL" id="BBO30838.1"/>
    </source>
</evidence>
<dbReference type="AlphaFoldDB" id="A0A5K7X2G4"/>
<evidence type="ECO:0000313" key="3">
    <source>
        <dbReference type="Proteomes" id="UP000326837"/>
    </source>
</evidence>
<evidence type="ECO:0000256" key="1">
    <source>
        <dbReference type="SAM" id="Phobius"/>
    </source>
</evidence>
<proteinExistence type="predicted"/>
<gene>
    <name evidence="2" type="ORF">PLANPX_0450</name>
</gene>
<organism evidence="2 3">
    <name type="scientific">Lacipirellula parvula</name>
    <dbReference type="NCBI Taxonomy" id="2650471"/>
    <lineage>
        <taxon>Bacteria</taxon>
        <taxon>Pseudomonadati</taxon>
        <taxon>Planctomycetota</taxon>
        <taxon>Planctomycetia</taxon>
        <taxon>Pirellulales</taxon>
        <taxon>Lacipirellulaceae</taxon>
        <taxon>Lacipirellula</taxon>
    </lineage>
</organism>
<reference evidence="3" key="1">
    <citation type="submission" date="2019-10" db="EMBL/GenBank/DDBJ databases">
        <title>Lacipirellula parvula gen. nov., sp. nov., representing a lineage of planctomycetes widespread in freshwater anoxic habitats, and description of the family Lacipirellulaceae.</title>
        <authorList>
            <person name="Dedysh S.N."/>
            <person name="Kulichevskaya I.S."/>
            <person name="Beletsky A.V."/>
            <person name="Rakitin A.L."/>
            <person name="Mardanov A.V."/>
            <person name="Ivanova A.A."/>
            <person name="Saltykova V.X."/>
            <person name="Rijpstra W.I.C."/>
            <person name="Sinninghe Damste J.S."/>
            <person name="Ravin N.V."/>
        </authorList>
    </citation>
    <scope>NUCLEOTIDE SEQUENCE [LARGE SCALE GENOMIC DNA]</scope>
    <source>
        <strain evidence="3">PX69</strain>
    </source>
</reference>
<dbReference type="Proteomes" id="UP000326837">
    <property type="component" value="Chromosome"/>
</dbReference>
<accession>A0A5K7X2G4</accession>
<feature type="transmembrane region" description="Helical" evidence="1">
    <location>
        <begin position="12"/>
        <end position="32"/>
    </location>
</feature>
<dbReference type="EMBL" id="AP021861">
    <property type="protein sequence ID" value="BBO30838.1"/>
    <property type="molecule type" value="Genomic_DNA"/>
</dbReference>